<evidence type="ECO:0000313" key="3">
    <source>
        <dbReference type="RefSeq" id="XP_032318249.1"/>
    </source>
</evidence>
<proteinExistence type="predicted"/>
<dbReference type="Proteomes" id="UP000694856">
    <property type="component" value="Chromosome 2"/>
</dbReference>
<reference evidence="3" key="1">
    <citation type="submission" date="2025-08" db="UniProtKB">
        <authorList>
            <consortium name="RefSeq"/>
        </authorList>
    </citation>
    <scope>IDENTIFICATION</scope>
    <source>
        <tissue evidence="3">Ear skin</tissue>
    </source>
</reference>
<name>A0A8B8RM71_CAMFR</name>
<sequence length="212" mass="24361">MKLAFLKRQTSSYRILLVQKRMPSKKRLENITTTLNNLQQRLEEDLDDVFLQLSQLKDNLYVMENTLNITRTEYLNVYTSPTQSFQEKEKKFYTTGLPYVMSSPNSDISAVPEPASQDPKDVVDSGILEEKPKIIISFIKNLTDLQIFFYGADHNANGYLTYSEIESLLGEETPAQEQLELFDADNNKTFSYPELIRAFGLTGKGLQGLEHW</sequence>
<gene>
    <name evidence="3" type="primary">LOC116658124</name>
</gene>
<dbReference type="Gene3D" id="1.10.238.10">
    <property type="entry name" value="EF-hand"/>
    <property type="match status" value="1"/>
</dbReference>
<protein>
    <submittedName>
        <fullName evidence="3">Uncharacterized protein LOC116658124</fullName>
    </submittedName>
</protein>
<evidence type="ECO:0000313" key="2">
    <source>
        <dbReference type="Proteomes" id="UP000694856"/>
    </source>
</evidence>
<dbReference type="GeneID" id="116658124"/>
<dbReference type="RefSeq" id="XP_032318249.1">
    <property type="nucleotide sequence ID" value="XM_032462358.1"/>
</dbReference>
<evidence type="ECO:0000256" key="1">
    <source>
        <dbReference type="SAM" id="Coils"/>
    </source>
</evidence>
<accession>A0A8B8RM71</accession>
<feature type="coiled-coil region" evidence="1">
    <location>
        <begin position="25"/>
        <end position="59"/>
    </location>
</feature>
<dbReference type="AlphaFoldDB" id="A0A8B8RM71"/>
<dbReference type="SUPFAM" id="SSF47473">
    <property type="entry name" value="EF-hand"/>
    <property type="match status" value="1"/>
</dbReference>
<dbReference type="KEGG" id="cfr:116658124"/>
<dbReference type="InterPro" id="IPR011992">
    <property type="entry name" value="EF-hand-dom_pair"/>
</dbReference>
<keyword evidence="1" id="KW-0175">Coiled coil</keyword>
<organism evidence="2 3">
    <name type="scientific">Camelus ferus</name>
    <name type="common">Wild bactrian camel</name>
    <name type="synonym">Camelus bactrianus ferus</name>
    <dbReference type="NCBI Taxonomy" id="419612"/>
    <lineage>
        <taxon>Eukaryota</taxon>
        <taxon>Metazoa</taxon>
        <taxon>Chordata</taxon>
        <taxon>Craniata</taxon>
        <taxon>Vertebrata</taxon>
        <taxon>Euteleostomi</taxon>
        <taxon>Mammalia</taxon>
        <taxon>Eutheria</taxon>
        <taxon>Laurasiatheria</taxon>
        <taxon>Artiodactyla</taxon>
        <taxon>Tylopoda</taxon>
        <taxon>Camelidae</taxon>
        <taxon>Camelus</taxon>
    </lineage>
</organism>
<keyword evidence="2" id="KW-1185">Reference proteome</keyword>